<keyword evidence="3" id="KW-1185">Reference proteome</keyword>
<keyword evidence="2" id="KW-0540">Nuclease</keyword>
<reference evidence="2" key="1">
    <citation type="submission" date="2023-06" db="EMBL/GenBank/DDBJ databases">
        <title>Genome-scale phylogeny and comparative genomics of the fungal order Sordariales.</title>
        <authorList>
            <consortium name="Lawrence Berkeley National Laboratory"/>
            <person name="Hensen N."/>
            <person name="Bonometti L."/>
            <person name="Westerberg I."/>
            <person name="Brannstrom I.O."/>
            <person name="Guillou S."/>
            <person name="Cros-Aarteil S."/>
            <person name="Calhoun S."/>
            <person name="Haridas S."/>
            <person name="Kuo A."/>
            <person name="Mondo S."/>
            <person name="Pangilinan J."/>
            <person name="Riley R."/>
            <person name="LaButti K."/>
            <person name="Andreopoulos B."/>
            <person name="Lipzen A."/>
            <person name="Chen C."/>
            <person name="Yanf M."/>
            <person name="Daum C."/>
            <person name="Ng V."/>
            <person name="Clum A."/>
            <person name="Steindorff A."/>
            <person name="Ohm R."/>
            <person name="Martin F."/>
            <person name="Silar P."/>
            <person name="Natvig D."/>
            <person name="Lalanne C."/>
            <person name="Gautier V."/>
            <person name="Ament-velasquez S.L."/>
            <person name="Kruys A."/>
            <person name="Hutchinson M.I."/>
            <person name="Powell A.J."/>
            <person name="Barry K."/>
            <person name="Miller A.N."/>
            <person name="Grigoriev I.V."/>
            <person name="Debuchy R."/>
            <person name="Gladieux P."/>
            <person name="Thoren M.H."/>
            <person name="Johannesson H."/>
        </authorList>
    </citation>
    <scope>NUCLEOTIDE SEQUENCE</scope>
    <source>
        <strain evidence="2">SMH3391-2</strain>
    </source>
</reference>
<dbReference type="PANTHER" id="PTHR12121">
    <property type="entry name" value="CARBON CATABOLITE REPRESSOR PROTEIN 4"/>
    <property type="match status" value="1"/>
</dbReference>
<comment type="caution">
    <text evidence="2">The sequence shown here is derived from an EMBL/GenBank/DDBJ whole genome shotgun (WGS) entry which is preliminary data.</text>
</comment>
<dbReference type="PANTHER" id="PTHR12121:SF36">
    <property type="entry name" value="ENDONUCLEASE_EXONUCLEASE_PHOSPHATASE DOMAIN-CONTAINING PROTEIN"/>
    <property type="match status" value="1"/>
</dbReference>
<dbReference type="EMBL" id="JAULSR010000001">
    <property type="protein sequence ID" value="KAK0635719.1"/>
    <property type="molecule type" value="Genomic_DNA"/>
</dbReference>
<evidence type="ECO:0000313" key="2">
    <source>
        <dbReference type="EMBL" id="KAK0635719.1"/>
    </source>
</evidence>
<dbReference type="Proteomes" id="UP001174934">
    <property type="component" value="Unassembled WGS sequence"/>
</dbReference>
<dbReference type="GO" id="GO:0004519">
    <property type="term" value="F:endonuclease activity"/>
    <property type="evidence" value="ECO:0007669"/>
    <property type="project" value="UniProtKB-KW"/>
</dbReference>
<dbReference type="InterPro" id="IPR036691">
    <property type="entry name" value="Endo/exonu/phosph_ase_sf"/>
</dbReference>
<keyword evidence="2" id="KW-0378">Hydrolase</keyword>
<evidence type="ECO:0000313" key="3">
    <source>
        <dbReference type="Proteomes" id="UP001174934"/>
    </source>
</evidence>
<dbReference type="InterPro" id="IPR050410">
    <property type="entry name" value="CCR4/nocturin_mRNA_transcr"/>
</dbReference>
<organism evidence="2 3">
    <name type="scientific">Bombardia bombarda</name>
    <dbReference type="NCBI Taxonomy" id="252184"/>
    <lineage>
        <taxon>Eukaryota</taxon>
        <taxon>Fungi</taxon>
        <taxon>Dikarya</taxon>
        <taxon>Ascomycota</taxon>
        <taxon>Pezizomycotina</taxon>
        <taxon>Sordariomycetes</taxon>
        <taxon>Sordariomycetidae</taxon>
        <taxon>Sordariales</taxon>
        <taxon>Lasiosphaeriaceae</taxon>
        <taxon>Bombardia</taxon>
    </lineage>
</organism>
<dbReference type="InterPro" id="IPR005135">
    <property type="entry name" value="Endo/exonuclease/phosphatase"/>
</dbReference>
<protein>
    <submittedName>
        <fullName evidence="2">Endonuclease/exonuclease/phosphatase</fullName>
    </submittedName>
</protein>
<dbReference type="AlphaFoldDB" id="A0AA40CFR9"/>
<accession>A0AA40CFR9</accession>
<name>A0AA40CFR9_9PEZI</name>
<proteinExistence type="predicted"/>
<keyword evidence="2" id="KW-0255">Endonuclease</keyword>
<dbReference type="SUPFAM" id="SSF56219">
    <property type="entry name" value="DNase I-like"/>
    <property type="match status" value="1"/>
</dbReference>
<sequence length="290" mass="32420">MSTSTIPVRVVTLNIRYATKKPVPGEESWTVRCPKLCAQLAFIASSHSSVFICLQEVLHTQLTDIQARLGPSWAHIGRGRKDGEEAGEFSPIFFRIESWGCERNETYWLSKTPDVPSKGWDAALERIVTMGLFCRRKTQTAAIIMSTHLDHKGQTAREESAHLLVKLARNWTESWAGDLKPPLFLGGDFNSTPDGKAYKALTMPGSGMEDMSNLVPINLRYGNQEITYTSFGEPNEEPKRIDFLFVRGSNGLKFLTFGILPNRFDDMIYLSDHRPVVVDVEIPVGAANIS</sequence>
<gene>
    <name evidence="2" type="ORF">B0T17DRAFT_485650</name>
</gene>
<dbReference type="Gene3D" id="3.60.10.10">
    <property type="entry name" value="Endonuclease/exonuclease/phosphatase"/>
    <property type="match status" value="1"/>
</dbReference>
<feature type="domain" description="Endonuclease/exonuclease/phosphatase" evidence="1">
    <location>
        <begin position="50"/>
        <end position="273"/>
    </location>
</feature>
<evidence type="ECO:0000259" key="1">
    <source>
        <dbReference type="Pfam" id="PF03372"/>
    </source>
</evidence>
<dbReference type="GO" id="GO:0000175">
    <property type="term" value="F:3'-5'-RNA exonuclease activity"/>
    <property type="evidence" value="ECO:0007669"/>
    <property type="project" value="TreeGrafter"/>
</dbReference>
<dbReference type="CDD" id="cd09083">
    <property type="entry name" value="EEP-1"/>
    <property type="match status" value="1"/>
</dbReference>
<dbReference type="Pfam" id="PF03372">
    <property type="entry name" value="Exo_endo_phos"/>
    <property type="match status" value="1"/>
</dbReference>